<keyword evidence="8" id="KW-0472">Membrane</keyword>
<dbReference type="GO" id="GO:0004623">
    <property type="term" value="F:phospholipase A2 activity"/>
    <property type="evidence" value="ECO:0007669"/>
    <property type="project" value="TreeGrafter"/>
</dbReference>
<dbReference type="CDD" id="cd00147">
    <property type="entry name" value="cPLA2_like"/>
    <property type="match status" value="1"/>
</dbReference>
<reference evidence="10" key="1">
    <citation type="submission" date="2023-11" db="EMBL/GenBank/DDBJ databases">
        <authorList>
            <person name="Alioto T."/>
            <person name="Alioto T."/>
            <person name="Gomez Garrido J."/>
        </authorList>
    </citation>
    <scope>NUCLEOTIDE SEQUENCE</scope>
</reference>
<dbReference type="Proteomes" id="UP001296104">
    <property type="component" value="Unassembled WGS sequence"/>
</dbReference>
<dbReference type="GO" id="GO:0004622">
    <property type="term" value="F:phosphatidylcholine lysophospholipase activity"/>
    <property type="evidence" value="ECO:0007669"/>
    <property type="project" value="UniProtKB-EC"/>
</dbReference>
<evidence type="ECO:0000256" key="5">
    <source>
        <dbReference type="PROSITE-ProRule" id="PRU00555"/>
    </source>
</evidence>
<feature type="region of interest" description="Disordered" evidence="7">
    <location>
        <begin position="71"/>
        <end position="110"/>
    </location>
</feature>
<feature type="domain" description="PLA2c" evidence="9">
    <location>
        <begin position="184"/>
        <end position="794"/>
    </location>
</feature>
<dbReference type="InterPro" id="IPR016035">
    <property type="entry name" value="Acyl_Trfase/lysoPLipase"/>
</dbReference>
<evidence type="ECO:0000256" key="1">
    <source>
        <dbReference type="ARBA" id="ARBA00008780"/>
    </source>
</evidence>
<dbReference type="PANTHER" id="PTHR10728">
    <property type="entry name" value="CYTOSOLIC PHOSPHOLIPASE A2"/>
    <property type="match status" value="1"/>
</dbReference>
<comment type="caution">
    <text evidence="10">The sequence shown here is derived from an EMBL/GenBank/DDBJ whole genome shotgun (WGS) entry which is preliminary data.</text>
</comment>
<dbReference type="Gene3D" id="3.40.1090.10">
    <property type="entry name" value="Cytosolic phospholipase A2 catalytic domain"/>
    <property type="match status" value="1"/>
</dbReference>
<keyword evidence="3 5" id="KW-0442">Lipid degradation</keyword>
<dbReference type="PROSITE" id="PS51210">
    <property type="entry name" value="PLA2C"/>
    <property type="match status" value="1"/>
</dbReference>
<organism evidence="10 11">
    <name type="scientific">Lecanosticta acicola</name>
    <dbReference type="NCBI Taxonomy" id="111012"/>
    <lineage>
        <taxon>Eukaryota</taxon>
        <taxon>Fungi</taxon>
        <taxon>Dikarya</taxon>
        <taxon>Ascomycota</taxon>
        <taxon>Pezizomycotina</taxon>
        <taxon>Dothideomycetes</taxon>
        <taxon>Dothideomycetidae</taxon>
        <taxon>Mycosphaerellales</taxon>
        <taxon>Mycosphaerellaceae</taxon>
        <taxon>Lecanosticta</taxon>
    </lineage>
</organism>
<keyword evidence="8" id="KW-1133">Transmembrane helix</keyword>
<dbReference type="GO" id="GO:0046475">
    <property type="term" value="P:glycerophospholipid catabolic process"/>
    <property type="evidence" value="ECO:0007669"/>
    <property type="project" value="TreeGrafter"/>
</dbReference>
<protein>
    <recommendedName>
        <fullName evidence="6">Lysophospholipase</fullName>
        <ecNumber evidence="6">3.1.1.5</ecNumber>
    </recommendedName>
</protein>
<evidence type="ECO:0000259" key="9">
    <source>
        <dbReference type="PROSITE" id="PS51210"/>
    </source>
</evidence>
<gene>
    <name evidence="10" type="ORF">LECACI_7A009112</name>
</gene>
<keyword evidence="4 5" id="KW-0443">Lipid metabolism</keyword>
<dbReference type="InterPro" id="IPR002642">
    <property type="entry name" value="LysoPLipase_cat_dom"/>
</dbReference>
<dbReference type="SUPFAM" id="SSF52151">
    <property type="entry name" value="FabD/lysophospholipase-like"/>
    <property type="match status" value="1"/>
</dbReference>
<dbReference type="AlphaFoldDB" id="A0AAI9EF58"/>
<dbReference type="EMBL" id="CAVMBE010000098">
    <property type="protein sequence ID" value="CAK4033954.1"/>
    <property type="molecule type" value="Genomic_DNA"/>
</dbReference>
<dbReference type="EC" id="3.1.1.5" evidence="6"/>
<evidence type="ECO:0000256" key="2">
    <source>
        <dbReference type="ARBA" id="ARBA00022801"/>
    </source>
</evidence>
<dbReference type="Pfam" id="PF01735">
    <property type="entry name" value="PLA2_B"/>
    <property type="match status" value="1"/>
</dbReference>
<dbReference type="PANTHER" id="PTHR10728:SF40">
    <property type="entry name" value="PATATIN FAMILY PROTEIN"/>
    <property type="match status" value="1"/>
</dbReference>
<proteinExistence type="inferred from homology"/>
<keyword evidence="11" id="KW-1185">Reference proteome</keyword>
<feature type="transmembrane region" description="Helical" evidence="8">
    <location>
        <begin position="12"/>
        <end position="33"/>
    </location>
</feature>
<evidence type="ECO:0000313" key="11">
    <source>
        <dbReference type="Proteomes" id="UP001296104"/>
    </source>
</evidence>
<evidence type="ECO:0000313" key="10">
    <source>
        <dbReference type="EMBL" id="CAK4033954.1"/>
    </source>
</evidence>
<evidence type="ECO:0000256" key="8">
    <source>
        <dbReference type="SAM" id="Phobius"/>
    </source>
</evidence>
<evidence type="ECO:0000256" key="3">
    <source>
        <dbReference type="ARBA" id="ARBA00022963"/>
    </source>
</evidence>
<sequence>MQRLRRSLQGKNLRRIAYTFGGGSSVVVGYRLWLARNPVLLDSGPSAAEWSSGVDATQLPLSESFRTAAAIQSGEHPENKKPAGSTQPPPPQTKSHSTFGAEGDVEDEERSAWQTATDQVSQVCASVSAFDYTTIKSTLTSFVLPSWIRTLPGLLEKLQNELSMAPWSLSWEIWEEAHDPEIHPEILWDAKVRVSNELCADEQNFLRKRKLNTAKALARYLGISEQDVDPDDVPTIAMCGSGGGLRALVAGTSSYLSAHEAGLFDCVTYTAGVSGSCWLQALYYSSIGKLSHQRLIDQLKDRIGIHIAYPPAALDLLNQAPTNKFLLSGYVEKLKGVPDSYFGIVDVYGLLLAARLMIPKGELRISDYDLKISNQRFYTEDGAQPLPIYTAVRHEIPNAPDDFRGVAKEARFATKHYDWFQWFEWTPYEFFCEELNAGIPTWAVGRKFRGGDTLWRDNGLALPELRVPLMLGIWGSAFCATLSHYYKEIRPMIKAAGFAMLDSALALKDQELVKVHPVDPAVIPNFALGLKDKLPPTVPESIHQSTHLQLMDAGMSNNLPIYPLLRPGRDVDVIIAFDASADVKTDNWIKVVDGYVRQRDIKGWPMGAGWPSAGESSADIAQDIELAEAASVAHSPNTMDSVQNTQGSSMEDLEHCTVWVGTRQERHEYMDEPPSRRLKPDVSDDWHLMNPNAGIALIYFPFLKNDKVAGVDPMTSDFMSTWNFVYTPDEIDSVVRLARANFEEGKEQTKKTIRAVYERKKAARLRKEKEEREFRRAMKVRRGRAAAMRNGDVGQGDQFSGGI</sequence>
<dbReference type="SMART" id="SM00022">
    <property type="entry name" value="PLAc"/>
    <property type="match status" value="1"/>
</dbReference>
<name>A0AAI9EF58_9PEZI</name>
<dbReference type="GO" id="GO:0005829">
    <property type="term" value="C:cytosol"/>
    <property type="evidence" value="ECO:0007669"/>
    <property type="project" value="TreeGrafter"/>
</dbReference>
<comment type="catalytic activity">
    <reaction evidence="6">
        <text>a 1-acyl-sn-glycero-3-phosphocholine + H2O = sn-glycerol 3-phosphocholine + a fatty acid + H(+)</text>
        <dbReference type="Rhea" id="RHEA:15177"/>
        <dbReference type="ChEBI" id="CHEBI:15377"/>
        <dbReference type="ChEBI" id="CHEBI:15378"/>
        <dbReference type="ChEBI" id="CHEBI:16870"/>
        <dbReference type="ChEBI" id="CHEBI:28868"/>
        <dbReference type="ChEBI" id="CHEBI:58168"/>
        <dbReference type="EC" id="3.1.1.5"/>
    </reaction>
</comment>
<accession>A0AAI9EF58</accession>
<keyword evidence="2 5" id="KW-0378">Hydrolase</keyword>
<comment type="similarity">
    <text evidence="1 6">Belongs to the lysophospholipase family.</text>
</comment>
<evidence type="ECO:0000256" key="4">
    <source>
        <dbReference type="ARBA" id="ARBA00023098"/>
    </source>
</evidence>
<keyword evidence="8" id="KW-0812">Transmembrane</keyword>
<evidence type="ECO:0000256" key="6">
    <source>
        <dbReference type="RuleBase" id="RU362103"/>
    </source>
</evidence>
<evidence type="ECO:0000256" key="7">
    <source>
        <dbReference type="SAM" id="MobiDB-lite"/>
    </source>
</evidence>